<dbReference type="Pfam" id="PF02206">
    <property type="entry name" value="WSN"/>
    <property type="match status" value="1"/>
</dbReference>
<dbReference type="STRING" id="31234.E3NCQ2"/>
<feature type="compositionally biased region" description="Basic and acidic residues" evidence="2">
    <location>
        <begin position="1412"/>
        <end position="1448"/>
    </location>
</feature>
<evidence type="ECO:0000256" key="4">
    <source>
        <dbReference type="SAM" id="SignalP"/>
    </source>
</evidence>
<accession>E3NCQ2</accession>
<name>E3NCQ2_CAERE</name>
<dbReference type="InterPro" id="IPR000242">
    <property type="entry name" value="PTP_cat"/>
</dbReference>
<dbReference type="OrthoDB" id="5840721at2759"/>
<keyword evidence="3" id="KW-0812">Transmembrane</keyword>
<dbReference type="SMART" id="SM00453">
    <property type="entry name" value="WSN"/>
    <property type="match status" value="1"/>
</dbReference>
<dbReference type="InterPro" id="IPR003595">
    <property type="entry name" value="Tyr_Pase_cat"/>
</dbReference>
<dbReference type="GeneID" id="9810714"/>
<evidence type="ECO:0000259" key="5">
    <source>
        <dbReference type="PROSITE" id="PS50055"/>
    </source>
</evidence>
<dbReference type="InParanoid" id="E3NCQ2"/>
<dbReference type="SMART" id="SM00194">
    <property type="entry name" value="PTPc"/>
    <property type="match status" value="1"/>
</dbReference>
<keyword evidence="8" id="KW-1185">Reference proteome</keyword>
<keyword evidence="3" id="KW-1133">Transmembrane helix</keyword>
<dbReference type="InterPro" id="IPR003125">
    <property type="entry name" value="WSN"/>
</dbReference>
<dbReference type="PROSITE" id="PS50056">
    <property type="entry name" value="TYR_PHOSPHATASE_2"/>
    <property type="match status" value="1"/>
</dbReference>
<dbReference type="HOGENOM" id="CLU_003777_0_0_1"/>
<dbReference type="EMBL" id="DS268600">
    <property type="protein sequence ID" value="EFO93255.1"/>
    <property type="molecule type" value="Genomic_DNA"/>
</dbReference>
<evidence type="ECO:0000256" key="2">
    <source>
        <dbReference type="SAM" id="MobiDB-lite"/>
    </source>
</evidence>
<dbReference type="SUPFAM" id="SSF52799">
    <property type="entry name" value="(Phosphotyrosine protein) phosphatases II"/>
    <property type="match status" value="1"/>
</dbReference>
<keyword evidence="4" id="KW-0732">Signal</keyword>
<dbReference type="InterPro" id="IPR029021">
    <property type="entry name" value="Prot-tyrosine_phosphatase-like"/>
</dbReference>
<dbReference type="RefSeq" id="XP_003093813.2">
    <property type="nucleotide sequence ID" value="XM_003093765.2"/>
</dbReference>
<proteinExistence type="predicted"/>
<dbReference type="GO" id="GO:0004725">
    <property type="term" value="F:protein tyrosine phosphatase activity"/>
    <property type="evidence" value="ECO:0007669"/>
    <property type="project" value="InterPro"/>
</dbReference>
<evidence type="ECO:0000256" key="3">
    <source>
        <dbReference type="SAM" id="Phobius"/>
    </source>
</evidence>
<feature type="domain" description="Tyrosine specific protein phosphatases" evidence="6">
    <location>
        <begin position="1208"/>
        <end position="1275"/>
    </location>
</feature>
<dbReference type="InterPro" id="IPR000387">
    <property type="entry name" value="Tyr_Pase_dom"/>
</dbReference>
<dbReference type="Gene3D" id="3.90.190.10">
    <property type="entry name" value="Protein tyrosine phosphatase superfamily"/>
    <property type="match status" value="1"/>
</dbReference>
<feature type="region of interest" description="Disordered" evidence="2">
    <location>
        <begin position="1381"/>
        <end position="1490"/>
    </location>
</feature>
<dbReference type="PANTHER" id="PTHR32525">
    <property type="entry name" value="PROTEIN-TYROSINE-PHOSPHATASE"/>
    <property type="match status" value="1"/>
</dbReference>
<dbReference type="PANTHER" id="PTHR32525:SF3">
    <property type="entry name" value="DOMAIN OF UNKNOWN FUNCTION WSN DOMAIN-CONTAINING PROTEIN-RELATED"/>
    <property type="match status" value="1"/>
</dbReference>
<keyword evidence="3" id="KW-0472">Membrane</keyword>
<feature type="transmembrane region" description="Helical" evidence="3">
    <location>
        <begin position="847"/>
        <end position="872"/>
    </location>
</feature>
<feature type="coiled-coil region" evidence="1">
    <location>
        <begin position="133"/>
        <end position="196"/>
    </location>
</feature>
<evidence type="ECO:0000313" key="7">
    <source>
        <dbReference type="EMBL" id="EFO93255.1"/>
    </source>
</evidence>
<feature type="compositionally biased region" description="Basic and acidic residues" evidence="2">
    <location>
        <begin position="1472"/>
        <end position="1490"/>
    </location>
</feature>
<evidence type="ECO:0000313" key="8">
    <source>
        <dbReference type="Proteomes" id="UP000008281"/>
    </source>
</evidence>
<gene>
    <name evidence="7" type="ORF">CRE_21548</name>
</gene>
<feature type="domain" description="Tyrosine-protein phosphatase" evidence="5">
    <location>
        <begin position="1040"/>
        <end position="1284"/>
    </location>
</feature>
<keyword evidence="1" id="KW-0175">Coiled coil</keyword>
<dbReference type="Pfam" id="PF00102">
    <property type="entry name" value="Y_phosphatase"/>
    <property type="match status" value="1"/>
</dbReference>
<evidence type="ECO:0008006" key="9">
    <source>
        <dbReference type="Google" id="ProtNLM"/>
    </source>
</evidence>
<dbReference type="KEGG" id="crq:GCK72_011720"/>
<dbReference type="CDD" id="cd00047">
    <property type="entry name" value="PTPc"/>
    <property type="match status" value="1"/>
</dbReference>
<dbReference type="Proteomes" id="UP000008281">
    <property type="component" value="Unassembled WGS sequence"/>
</dbReference>
<feature type="compositionally biased region" description="Low complexity" evidence="2">
    <location>
        <begin position="1393"/>
        <end position="1403"/>
    </location>
</feature>
<protein>
    <recommendedName>
        <fullName evidence="9">Tyrosine-protein phosphatase domain-containing protein</fullName>
    </recommendedName>
</protein>
<dbReference type="eggNOG" id="ENOG502QQEE">
    <property type="taxonomic scope" value="Eukaryota"/>
</dbReference>
<dbReference type="SMART" id="SM00404">
    <property type="entry name" value="PTPc_motif"/>
    <property type="match status" value="1"/>
</dbReference>
<dbReference type="OMA" id="NHEDESY"/>
<dbReference type="PROSITE" id="PS50055">
    <property type="entry name" value="TYR_PHOSPHATASE_PTP"/>
    <property type="match status" value="1"/>
</dbReference>
<feature type="chain" id="PRO_5003178409" description="Tyrosine-protein phosphatase domain-containing protein" evidence="4">
    <location>
        <begin position="29"/>
        <end position="1490"/>
    </location>
</feature>
<organism evidence="8">
    <name type="scientific">Caenorhabditis remanei</name>
    <name type="common">Caenorhabditis vulgaris</name>
    <dbReference type="NCBI Taxonomy" id="31234"/>
    <lineage>
        <taxon>Eukaryota</taxon>
        <taxon>Metazoa</taxon>
        <taxon>Ecdysozoa</taxon>
        <taxon>Nematoda</taxon>
        <taxon>Chromadorea</taxon>
        <taxon>Rhabditida</taxon>
        <taxon>Rhabditina</taxon>
        <taxon>Rhabditomorpha</taxon>
        <taxon>Rhabditoidea</taxon>
        <taxon>Rhabditidae</taxon>
        <taxon>Peloderinae</taxon>
        <taxon>Caenorhabditis</taxon>
    </lineage>
</organism>
<dbReference type="CTD" id="9810714"/>
<feature type="signal peptide" evidence="4">
    <location>
        <begin position="1"/>
        <end position="28"/>
    </location>
</feature>
<reference evidence="7" key="1">
    <citation type="submission" date="2007-07" db="EMBL/GenBank/DDBJ databases">
        <title>PCAP assembly of the Caenorhabditis remanei genome.</title>
        <authorList>
            <consortium name="The Caenorhabditis remanei Sequencing Consortium"/>
            <person name="Wilson R.K."/>
        </authorList>
    </citation>
    <scope>NUCLEOTIDE SEQUENCE [LARGE SCALE GENOMIC DNA]</scope>
    <source>
        <strain evidence="7">PB4641</strain>
    </source>
</reference>
<evidence type="ECO:0000259" key="6">
    <source>
        <dbReference type="PROSITE" id="PS50056"/>
    </source>
</evidence>
<evidence type="ECO:0000256" key="1">
    <source>
        <dbReference type="SAM" id="Coils"/>
    </source>
</evidence>
<sequence length="1490" mass="167058">MSEKFRTSLPNFWAILMLILLLSKLTSSDFPDYVHPRFKMMNVSIPRRRRASKGEKLPSLVDNYQKLARLSNGISLEIGLLDGSIPSETALSEILQMGKATISDIEELDSNVISNGIEEIRKLPTALISTTDVQKLENRLVLLEDVRASATTLKAFASVPVKKTEYDAILEKVKSLDTLKKDLEDFKADVTTLISEFNPIKQSSNLINNESVQKSARRVTIVSSKLEDIETTAGKFNKTIDLLIESKKIVDASKFLDLLFLENEVRSKLRTRIVYEDEKIQLLVFTLQKFHEASARFSGPQMALNSIQQLVEARNHPRMRSIEYTSGLPNGPQDLEKLNTDIDAGWVVERIAESSVVSENLKQSFAQLNGLISLLKTVEQSWSTLQEDSSQHDFGVIRSLGLKLSEVVSEDQTAFSNAISNLKKCDEEVKMYPDHDIKDLNTTSEAVKALNDKISGLPSFGYIDYFKNLATLKTMFDTTGKSEEDTKKIARNVMEKIGKDASLLKFEEHVVILLADLTTTVDIITNAPALTSPINLKSVTDHHNIINIPEYLKIYTCLDDIKMGTKSPVKSTIEFIQELRTIQIPTAPNAIINSVLTSKNDLVTAKTSAEKMKEVKTREALSLKASFPNSLEVSKTLGMAVRGLAAIDKAYESKDRLDTLLQKIDEIVKESTVLAPENQSALSKLVDLKKVFAGIDDFVKEIDEMENIRKKRAIESFKNTGKVLEAADKIPEVKLLDVVAAKNAMEKLNAASSKKYDQESAQLDILEELDLDFARYEFLEAVNSLQALDDFFLNYANAMAAPVPTPAPRVVIPSSTDSSDVQNRAHPETSDMDALEVTTADNSTRNVIIGVVVVFVGVLFSAAASIGGVICWKRNKQEKPLPDVDPDMPEHVVIQGKSSADPAVPAAPEVPAAPDARAAPAADAALVVAPAADAALVVAPAAILPAPVPSDENMLTAIASSVPNLHNEELQPTQWTDEDIAKRMKFIFDTQKAFEDSMVVNVELPNEFPKSYLKYYDTNDERKATAELKEENKNERWAPNRVCLKAHRFPLAGFRETNNFINANGMKFEEYDWWSAQAPTNEQFPGKISTVEKTLAMFVQGNIGVVLMLCEFKLINHEDESYQNCAEYFSQEKNGTMTHGKLTVTTKDRIDQVPDMTFQKDHVLFKLEIEENDTKKKHAVDVLLTKDWLEKSSMITPLSVISKPKCALDIIRFADSYKSNVCVMSKHGTGRAGTIMAIKNALHLLETHETITLYDIIEPVRAVRFGAVENELQLFFVIVTVAFYLLEKANLACMPSYDFLDFFHARFYQADFERYAPLTNRDKKWKSEAYKDRVNLLRRYVNEAKTEAIKISKKNPNNGTTYEFDLTKREMLKEWDATEVRKTRADNDQPRGLLQQQRLQQKQVATKKTKREKQEKTDVGEEGEDPKKTEESKKNPSKKEASRKEASKKNPSKKNPSKKEASKKEKSKKNPSRKEASKKGAKKEESKKKK</sequence>